<dbReference type="EMBL" id="OX465080">
    <property type="protein sequence ID" value="CAI9282527.1"/>
    <property type="molecule type" value="Genomic_DNA"/>
</dbReference>
<evidence type="ECO:0000313" key="1">
    <source>
        <dbReference type="EMBL" id="CAI9282527.1"/>
    </source>
</evidence>
<dbReference type="AlphaFoldDB" id="A0AA35YZ25"/>
<keyword evidence="2" id="KW-1185">Reference proteome</keyword>
<reference evidence="1" key="1">
    <citation type="submission" date="2023-04" db="EMBL/GenBank/DDBJ databases">
        <authorList>
            <person name="Vijverberg K."/>
            <person name="Xiong W."/>
            <person name="Schranz E."/>
        </authorList>
    </citation>
    <scope>NUCLEOTIDE SEQUENCE</scope>
</reference>
<sequence>MEMSAKDSWEKYMKIKSFTAKGATSTTLRVEYSWIPKRCDHCKLFGHDLATCLTHTTSSPVLKTAMPIPKEVDKECFQTVKRRARAIHILKKKVQVDNRKSKGFALKIAQVYKLIIRDPKTKNVSTNMFDAFSHQRVNDTKDGCSIPPNIYSRDTLPTSDTQPSFFHCGHISNPVDES</sequence>
<accession>A0AA35YZ25</accession>
<gene>
    <name evidence="1" type="ORF">LSALG_LOCUS22163</name>
</gene>
<proteinExistence type="predicted"/>
<dbReference type="Proteomes" id="UP001177003">
    <property type="component" value="Chromosome 4"/>
</dbReference>
<organism evidence="1 2">
    <name type="scientific">Lactuca saligna</name>
    <name type="common">Willowleaf lettuce</name>
    <dbReference type="NCBI Taxonomy" id="75948"/>
    <lineage>
        <taxon>Eukaryota</taxon>
        <taxon>Viridiplantae</taxon>
        <taxon>Streptophyta</taxon>
        <taxon>Embryophyta</taxon>
        <taxon>Tracheophyta</taxon>
        <taxon>Spermatophyta</taxon>
        <taxon>Magnoliopsida</taxon>
        <taxon>eudicotyledons</taxon>
        <taxon>Gunneridae</taxon>
        <taxon>Pentapetalae</taxon>
        <taxon>asterids</taxon>
        <taxon>campanulids</taxon>
        <taxon>Asterales</taxon>
        <taxon>Asteraceae</taxon>
        <taxon>Cichorioideae</taxon>
        <taxon>Cichorieae</taxon>
        <taxon>Lactucinae</taxon>
        <taxon>Lactuca</taxon>
    </lineage>
</organism>
<name>A0AA35YZ25_LACSI</name>
<protein>
    <submittedName>
        <fullName evidence="1">Uncharacterized protein</fullName>
    </submittedName>
</protein>
<evidence type="ECO:0000313" key="2">
    <source>
        <dbReference type="Proteomes" id="UP001177003"/>
    </source>
</evidence>